<feature type="domain" description="HIG1" evidence="7">
    <location>
        <begin position="1"/>
        <end position="91"/>
    </location>
</feature>
<evidence type="ECO:0000256" key="4">
    <source>
        <dbReference type="ARBA" id="ARBA00023136"/>
    </source>
</evidence>
<dbReference type="InterPro" id="IPR050355">
    <property type="entry name" value="RCF1"/>
</dbReference>
<evidence type="ECO:0000256" key="3">
    <source>
        <dbReference type="ARBA" id="ARBA00022989"/>
    </source>
</evidence>
<dbReference type="Ensembl" id="ENSSSUT00005039885.1">
    <property type="protein sequence ID" value="ENSSSUP00005035016.1"/>
    <property type="gene ID" value="ENSSSUG00005022473.1"/>
</dbReference>
<evidence type="ECO:0000256" key="2">
    <source>
        <dbReference type="ARBA" id="ARBA00022692"/>
    </source>
</evidence>
<comment type="subcellular location">
    <subcellularLocation>
        <location evidence="1">Mitochondrion membrane</location>
    </subcellularLocation>
</comment>
<reference evidence="8" key="3">
    <citation type="submission" date="2025-09" db="UniProtKB">
        <authorList>
            <consortium name="Ensembl"/>
        </authorList>
    </citation>
    <scope>IDENTIFICATION</scope>
</reference>
<evidence type="ECO:0000256" key="6">
    <source>
        <dbReference type="SAM" id="Phobius"/>
    </source>
</evidence>
<keyword evidence="9" id="KW-1185">Reference proteome</keyword>
<dbReference type="Gene3D" id="6.10.140.1320">
    <property type="match status" value="1"/>
</dbReference>
<accession>A0A673VNH9</accession>
<dbReference type="GO" id="GO:0097250">
    <property type="term" value="P:mitochondrial respirasome assembly"/>
    <property type="evidence" value="ECO:0007669"/>
    <property type="project" value="TreeGrafter"/>
</dbReference>
<evidence type="ECO:0000313" key="8">
    <source>
        <dbReference type="Ensembl" id="ENSSSUP00005035016.1"/>
    </source>
</evidence>
<evidence type="ECO:0000313" key="9">
    <source>
        <dbReference type="Proteomes" id="UP000472268"/>
    </source>
</evidence>
<evidence type="ECO:0000259" key="7">
    <source>
        <dbReference type="PROSITE" id="PS51503"/>
    </source>
</evidence>
<sequence length="110" mass="11912">RLRSKCEVHNPEGQGSKLTRKAREAPSVPLGMAGFVAIAGYGLYKLKSRGSTKMSVHLIYMRAAAQGLVVGAMTRGAGYSMCKEFWAKPKPQRKRSCLGVLVVLTPDISC</sequence>
<dbReference type="Pfam" id="PF04588">
    <property type="entry name" value="HIG_1_N"/>
    <property type="match status" value="1"/>
</dbReference>
<proteinExistence type="predicted"/>
<dbReference type="GO" id="GO:0043066">
    <property type="term" value="P:negative regulation of apoptotic process"/>
    <property type="evidence" value="ECO:0007669"/>
    <property type="project" value="TreeGrafter"/>
</dbReference>
<dbReference type="PROSITE" id="PS51503">
    <property type="entry name" value="HIG1"/>
    <property type="match status" value="1"/>
</dbReference>
<dbReference type="GO" id="GO:0031966">
    <property type="term" value="C:mitochondrial membrane"/>
    <property type="evidence" value="ECO:0007669"/>
    <property type="project" value="UniProtKB-SubCell"/>
</dbReference>
<dbReference type="AlphaFoldDB" id="A0A673VNH9"/>
<keyword evidence="2 6" id="KW-0812">Transmembrane</keyword>
<organism evidence="8 9">
    <name type="scientific">Suricata suricatta</name>
    <name type="common">Meerkat</name>
    <dbReference type="NCBI Taxonomy" id="37032"/>
    <lineage>
        <taxon>Eukaryota</taxon>
        <taxon>Metazoa</taxon>
        <taxon>Chordata</taxon>
        <taxon>Craniata</taxon>
        <taxon>Vertebrata</taxon>
        <taxon>Euteleostomi</taxon>
        <taxon>Mammalia</taxon>
        <taxon>Eutheria</taxon>
        <taxon>Laurasiatheria</taxon>
        <taxon>Carnivora</taxon>
        <taxon>Feliformia</taxon>
        <taxon>Herpestidae</taxon>
        <taxon>Suricata</taxon>
    </lineage>
</organism>
<dbReference type="PANTHER" id="PTHR12297:SF5">
    <property type="entry name" value="HIG1 DOMAIN FAMILY MEMBER 1A, MITOCHONDRIAL"/>
    <property type="match status" value="1"/>
</dbReference>
<feature type="transmembrane region" description="Helical" evidence="6">
    <location>
        <begin position="27"/>
        <end position="44"/>
    </location>
</feature>
<dbReference type="InterPro" id="IPR007667">
    <property type="entry name" value="Hypoxia_induced_domain"/>
</dbReference>
<name>A0A673VNH9_SURSU</name>
<dbReference type="Proteomes" id="UP000472268">
    <property type="component" value="Chromosome 17"/>
</dbReference>
<keyword evidence="3 6" id="KW-1133">Transmembrane helix</keyword>
<reference evidence="8" key="2">
    <citation type="submission" date="2025-08" db="UniProtKB">
        <authorList>
            <consortium name="Ensembl"/>
        </authorList>
    </citation>
    <scope>IDENTIFICATION</scope>
</reference>
<reference evidence="8 9" key="1">
    <citation type="submission" date="2019-05" db="EMBL/GenBank/DDBJ databases">
        <title>A Chromosome-scale Meerkat (S. suricatta) Genome Assembly.</title>
        <authorList>
            <person name="Dudchenko O."/>
            <person name="Lieberman Aiden E."/>
            <person name="Tung J."/>
            <person name="Barreiro L.B."/>
            <person name="Clutton-Brock T.H."/>
        </authorList>
    </citation>
    <scope>NUCLEOTIDE SEQUENCE [LARGE SCALE GENOMIC DNA]</scope>
</reference>
<feature type="compositionally biased region" description="Basic and acidic residues" evidence="5">
    <location>
        <begin position="1"/>
        <end position="10"/>
    </location>
</feature>
<feature type="region of interest" description="Disordered" evidence="5">
    <location>
        <begin position="1"/>
        <end position="22"/>
    </location>
</feature>
<keyword evidence="4 6" id="KW-0472">Membrane</keyword>
<dbReference type="PANTHER" id="PTHR12297">
    <property type="entry name" value="HYPOXIA-INDUCBILE GENE 1 HIG1 -RELATED"/>
    <property type="match status" value="1"/>
</dbReference>
<protein>
    <recommendedName>
        <fullName evidence="7">HIG1 domain-containing protein</fullName>
    </recommendedName>
</protein>
<evidence type="ECO:0000256" key="5">
    <source>
        <dbReference type="SAM" id="MobiDB-lite"/>
    </source>
</evidence>
<evidence type="ECO:0000256" key="1">
    <source>
        <dbReference type="ARBA" id="ARBA00004325"/>
    </source>
</evidence>